<dbReference type="Proteomes" id="UP001055712">
    <property type="component" value="Unassembled WGS sequence"/>
</dbReference>
<comment type="caution">
    <text evidence="3">The sequence shown here is derived from an EMBL/GenBank/DDBJ whole genome shotgun (WGS) entry which is preliminary data.</text>
</comment>
<protein>
    <recommendedName>
        <fullName evidence="2">GLTSCR protein conserved domain-containing protein</fullName>
    </recommendedName>
</protein>
<feature type="compositionally biased region" description="Low complexity" evidence="1">
    <location>
        <begin position="269"/>
        <end position="301"/>
    </location>
</feature>
<name>A0A9D4TT89_CHLVU</name>
<organism evidence="3 4">
    <name type="scientific">Chlorella vulgaris</name>
    <name type="common">Green alga</name>
    <dbReference type="NCBI Taxonomy" id="3077"/>
    <lineage>
        <taxon>Eukaryota</taxon>
        <taxon>Viridiplantae</taxon>
        <taxon>Chlorophyta</taxon>
        <taxon>core chlorophytes</taxon>
        <taxon>Trebouxiophyceae</taxon>
        <taxon>Chlorellales</taxon>
        <taxon>Chlorellaceae</taxon>
        <taxon>Chlorella clade</taxon>
        <taxon>Chlorella</taxon>
    </lineage>
</organism>
<dbReference type="Pfam" id="PF15249">
    <property type="entry name" value="GLTSCR1"/>
    <property type="match status" value="1"/>
</dbReference>
<reference evidence="3" key="1">
    <citation type="journal article" date="2019" name="Plant J.">
        <title>Chlorella vulgaris genome assembly and annotation reveals the molecular basis for metabolic acclimation to high light conditions.</title>
        <authorList>
            <person name="Cecchin M."/>
            <person name="Marcolungo L."/>
            <person name="Rossato M."/>
            <person name="Girolomoni L."/>
            <person name="Cosentino E."/>
            <person name="Cuine S."/>
            <person name="Li-Beisson Y."/>
            <person name="Delledonne M."/>
            <person name="Ballottari M."/>
        </authorList>
    </citation>
    <scope>NUCLEOTIDE SEQUENCE</scope>
    <source>
        <strain evidence="3">211/11P</strain>
    </source>
</reference>
<evidence type="ECO:0000259" key="2">
    <source>
        <dbReference type="Pfam" id="PF15249"/>
    </source>
</evidence>
<keyword evidence="4" id="KW-1185">Reference proteome</keyword>
<gene>
    <name evidence="3" type="ORF">D9Q98_003615</name>
</gene>
<feature type="compositionally biased region" description="Basic and acidic residues" evidence="1">
    <location>
        <begin position="147"/>
        <end position="158"/>
    </location>
</feature>
<evidence type="ECO:0000313" key="4">
    <source>
        <dbReference type="Proteomes" id="UP001055712"/>
    </source>
</evidence>
<proteinExistence type="predicted"/>
<dbReference type="OrthoDB" id="2556847at2759"/>
<accession>A0A9D4TT89</accession>
<evidence type="ECO:0000313" key="3">
    <source>
        <dbReference type="EMBL" id="KAI3433811.1"/>
    </source>
</evidence>
<dbReference type="EMBL" id="SIDB01000004">
    <property type="protein sequence ID" value="KAI3433811.1"/>
    <property type="molecule type" value="Genomic_DNA"/>
</dbReference>
<reference evidence="3" key="2">
    <citation type="submission" date="2020-11" db="EMBL/GenBank/DDBJ databases">
        <authorList>
            <person name="Cecchin M."/>
            <person name="Marcolungo L."/>
            <person name="Rossato M."/>
            <person name="Girolomoni L."/>
            <person name="Cosentino E."/>
            <person name="Cuine S."/>
            <person name="Li-Beisson Y."/>
            <person name="Delledonne M."/>
            <person name="Ballottari M."/>
        </authorList>
    </citation>
    <scope>NUCLEOTIDE SEQUENCE</scope>
    <source>
        <strain evidence="3">211/11P</strain>
        <tissue evidence="3">Whole cell</tissue>
    </source>
</reference>
<evidence type="ECO:0000256" key="1">
    <source>
        <dbReference type="SAM" id="MobiDB-lite"/>
    </source>
</evidence>
<sequence>MSSAPARTGTAGASQGAGDVKAVRAQLELMEQDCARVSAPDYMTPFQSLEDAVDRLLPFHMFGAEDPLQTDVREMEAATAPSRLATTRHEAWQDLTMHKVNEFCAALIAVEKRVQRADQERLEKSEMPLYMLQSYATAEANAITATEKNRKGEEERKAAQKAAAEQRAIQEAQRAAAAKAEAEAIAKQQQQQALMAQRQHLLMQQQQQAMAAIQQQQQQQQQAAQAQAAAQAQQKAGAALGQQQQLQQQQQLPGASQQLGMQPGLLAHQAASGMPAQQAGPAQMAGQVPPAGAKPGMTAAQQKAAQLAALKARISQRK</sequence>
<feature type="region of interest" description="Disordered" evidence="1">
    <location>
        <begin position="220"/>
        <end position="301"/>
    </location>
</feature>
<feature type="domain" description="GLTSCR protein conserved" evidence="2">
    <location>
        <begin position="33"/>
        <end position="144"/>
    </location>
</feature>
<dbReference type="AlphaFoldDB" id="A0A9D4TT89"/>
<feature type="region of interest" description="Disordered" evidence="1">
    <location>
        <begin position="145"/>
        <end position="166"/>
    </location>
</feature>
<feature type="compositionally biased region" description="Low complexity" evidence="1">
    <location>
        <begin position="220"/>
        <end position="259"/>
    </location>
</feature>
<dbReference type="InterPro" id="IPR015671">
    <property type="entry name" value="GSCR1_dom"/>
</dbReference>